<dbReference type="EMBL" id="MN738857">
    <property type="protein sequence ID" value="QHT28429.1"/>
    <property type="molecule type" value="Genomic_DNA"/>
</dbReference>
<name>A0A6C0EJF5_9ZZZZ</name>
<organism evidence="1">
    <name type="scientific">viral metagenome</name>
    <dbReference type="NCBI Taxonomy" id="1070528"/>
    <lineage>
        <taxon>unclassified sequences</taxon>
        <taxon>metagenomes</taxon>
        <taxon>organismal metagenomes</taxon>
    </lineage>
</organism>
<dbReference type="AlphaFoldDB" id="A0A6C0EJF5"/>
<accession>A0A6C0EJF5</accession>
<evidence type="ECO:0000313" key="1">
    <source>
        <dbReference type="EMBL" id="QHT28429.1"/>
    </source>
</evidence>
<sequence>MSSLTIVNDKVIEFYKKYPNVDFETMNLCMVDMLEKIMTSSSDQISKSLSSQILNQLHETKNMVHHVQDFFTSQKQNQFDGRMAQFKTQIMGEIQDALSIAQDKDRTNIAKSIQEPLIHSLGERLNELLRDSNKPVENGIKQSLHECENRIQTRFQSLESSSNEQKTSYLKMESEVQGFLQKYKSSSSDKGKYAENQLEQVVYDLFPLGSLEKTAGDKQSGDFILSRQDAPTILLENKLYESKTIPYKEVEKFVRDCEARNCHGIMLSQHMPIFGRSNFQWEMHKGLVLLYVSNVNFDPIKIRIAVNMIDSLVQNKQLFQQSGGDNEDVNEGENNNCSLISNDVLDVIYQEYKTFEQQKENMHVLVRDQNKKLRDQIELLQMNSLTKYLETLYASTKTSSAKCKKCGRVFGGRYPNKALSKHKCDVLPKSDVPIISIETNHTKDK</sequence>
<protein>
    <submittedName>
        <fullName evidence="1">Uncharacterized protein</fullName>
    </submittedName>
</protein>
<reference evidence="1" key="1">
    <citation type="journal article" date="2020" name="Nature">
        <title>Giant virus diversity and host interactions through global metagenomics.</title>
        <authorList>
            <person name="Schulz F."/>
            <person name="Roux S."/>
            <person name="Paez-Espino D."/>
            <person name="Jungbluth S."/>
            <person name="Walsh D.A."/>
            <person name="Denef V.J."/>
            <person name="McMahon K.D."/>
            <person name="Konstantinidis K.T."/>
            <person name="Eloe-Fadrosh E.A."/>
            <person name="Kyrpides N.C."/>
            <person name="Woyke T."/>
        </authorList>
    </citation>
    <scope>NUCLEOTIDE SEQUENCE</scope>
    <source>
        <strain evidence="1">GVMAG-M-3300001348-25</strain>
    </source>
</reference>
<proteinExistence type="predicted"/>